<dbReference type="EMBL" id="LJDB01000045">
    <property type="protein sequence ID" value="ONI40779.1"/>
    <property type="molecule type" value="Genomic_DNA"/>
</dbReference>
<comment type="caution">
    <text evidence="1">The sequence shown here is derived from an EMBL/GenBank/DDBJ whole genome shotgun (WGS) entry which is preliminary data.</text>
</comment>
<gene>
    <name evidence="1" type="ORF">AN396_05010</name>
</gene>
<name>A0ACC8XDD5_9FIRM</name>
<accession>A0ACC8XDD5</accession>
<dbReference type="Proteomes" id="UP000188605">
    <property type="component" value="Unassembled WGS sequence"/>
</dbReference>
<reference evidence="1" key="1">
    <citation type="submission" date="2016-08" db="EMBL/GenBank/DDBJ databases">
        <authorList>
            <person name="Ngugi D.K."/>
            <person name="Miyake S."/>
            <person name="Stingl U."/>
        </authorList>
    </citation>
    <scope>NUCLEOTIDE SEQUENCE</scope>
    <source>
        <strain evidence="1">SCG-B11WGA-EpuloA1</strain>
    </source>
</reference>
<keyword evidence="2" id="KW-1185">Reference proteome</keyword>
<sequence>MGLCRYLPTPSDRMGLLWTLLTVKESIILEYGPAGTTHYSMGFLGKLGVDHEEQIFTTHMSEEDVIMGDVSRLENSIIELDESYSPKVIFVVASSTSEVIGTDIKGVCRYMQPEVEAKLIACNIGGFRGDYSVGIAYAYNLLARELVNSTEDKLDTYNIVGLSVGNYRATADYQEIIRLLKQTYNMNIGTALCCETNITQIQNLATAKLNLVVSCEGLDCAKYMEEKFGIPYVYGMPYGYSGTKNWLTQIGEALEIKPNPIIMKELGQKIRETMHYQMYKRMLKKPMQVAIVADYDRLVGLSEFMQSLGAIVTNKICLHTLQAAQNPSPDIKYLKHEGDKIRILESLKNTFLLGDEVSTMLVNNSNTSMCVNSPTVNKSQVATHMPLIGARGADMIREFYDEYIRTL</sequence>
<evidence type="ECO:0000313" key="2">
    <source>
        <dbReference type="Proteomes" id="UP000188605"/>
    </source>
</evidence>
<evidence type="ECO:0000313" key="1">
    <source>
        <dbReference type="EMBL" id="ONI40779.1"/>
    </source>
</evidence>
<protein>
    <submittedName>
        <fullName evidence="1">Uncharacterized protein</fullName>
    </submittedName>
</protein>
<organism evidence="1 2">
    <name type="scientific">Candidatus Epulonipiscium fishelsonii</name>
    <dbReference type="NCBI Taxonomy" id="77094"/>
    <lineage>
        <taxon>Bacteria</taxon>
        <taxon>Bacillati</taxon>
        <taxon>Bacillota</taxon>
        <taxon>Clostridia</taxon>
        <taxon>Lachnospirales</taxon>
        <taxon>Lachnospiraceae</taxon>
        <taxon>Candidatus Epulonipiscium</taxon>
    </lineage>
</organism>
<proteinExistence type="predicted"/>